<reference evidence="2 3" key="1">
    <citation type="submission" date="2020-08" db="EMBL/GenBank/DDBJ databases">
        <title>Description of novel Pseudomonas species.</title>
        <authorList>
            <person name="Duman M."/>
            <person name="Mulet M."/>
            <person name="Altun S."/>
            <person name="Saticioglu I.B."/>
            <person name="Lalucat J."/>
            <person name="Garcia-Valdes E."/>
        </authorList>
    </citation>
    <scope>NUCLEOTIDE SEQUENCE [LARGE SCALE GENOMIC DNA]</scope>
    <source>
        <strain evidence="2 3">P66</strain>
    </source>
</reference>
<name>A0ABS2BZZ9_9PSED</name>
<gene>
    <name evidence="2" type="ORF">H8F21_13460</name>
</gene>
<sequence length="140" mass="15003">MQSNSSTPISAQYPAGDIGMPSDEILAEAIRKEMSVEAISAERETLTQASKARYEAGDRTGLPAPSGHYMAGDAAGMLVLDWMTQAERTRFHVLALALPTSGEEQEAARLRIQARIAARRANKRDAGDQTPPSAPGKLSH</sequence>
<evidence type="ECO:0000313" key="3">
    <source>
        <dbReference type="Proteomes" id="UP000745663"/>
    </source>
</evidence>
<accession>A0ABS2BZZ9</accession>
<keyword evidence="3" id="KW-1185">Reference proteome</keyword>
<proteinExistence type="predicted"/>
<protein>
    <submittedName>
        <fullName evidence="2">Uncharacterized protein</fullName>
    </submittedName>
</protein>
<dbReference type="EMBL" id="JACOPV010000008">
    <property type="protein sequence ID" value="MBM5458571.1"/>
    <property type="molecule type" value="Genomic_DNA"/>
</dbReference>
<organism evidence="2 3">
    <name type="scientific">Pseudomonas arcuscaelestis</name>
    <dbReference type="NCBI Taxonomy" id="2710591"/>
    <lineage>
        <taxon>Bacteria</taxon>
        <taxon>Pseudomonadati</taxon>
        <taxon>Pseudomonadota</taxon>
        <taxon>Gammaproteobacteria</taxon>
        <taxon>Pseudomonadales</taxon>
        <taxon>Pseudomonadaceae</taxon>
        <taxon>Pseudomonas</taxon>
    </lineage>
</organism>
<evidence type="ECO:0000256" key="1">
    <source>
        <dbReference type="SAM" id="MobiDB-lite"/>
    </source>
</evidence>
<feature type="region of interest" description="Disordered" evidence="1">
    <location>
        <begin position="118"/>
        <end position="140"/>
    </location>
</feature>
<evidence type="ECO:0000313" key="2">
    <source>
        <dbReference type="EMBL" id="MBM5458571.1"/>
    </source>
</evidence>
<dbReference type="Proteomes" id="UP000745663">
    <property type="component" value="Unassembled WGS sequence"/>
</dbReference>
<dbReference type="RefSeq" id="WP_203584512.1">
    <property type="nucleotide sequence ID" value="NZ_JACOPV010000008.1"/>
</dbReference>
<comment type="caution">
    <text evidence="2">The sequence shown here is derived from an EMBL/GenBank/DDBJ whole genome shotgun (WGS) entry which is preliminary data.</text>
</comment>